<dbReference type="InterPro" id="IPR020240">
    <property type="entry name" value="UPF0412_YaaI"/>
</dbReference>
<reference evidence="3 4" key="1">
    <citation type="submission" date="2020-10" db="EMBL/GenBank/DDBJ databases">
        <title>Connecting structure to function with the recovery of over 1000 high-quality activated sludge metagenome-assembled genomes encoding full-length rRNA genes using long-read sequencing.</title>
        <authorList>
            <person name="Singleton C.M."/>
            <person name="Petriglieri F."/>
            <person name="Kristensen J.M."/>
            <person name="Kirkegaard R.H."/>
            <person name="Michaelsen T.Y."/>
            <person name="Andersen M.H."/>
            <person name="Karst S.M."/>
            <person name="Dueholm M.S."/>
            <person name="Nielsen P.H."/>
            <person name="Albertsen M."/>
        </authorList>
    </citation>
    <scope>NUCLEOTIDE SEQUENCE [LARGE SCALE GENOMIC DNA]</scope>
    <source>
        <strain evidence="3">Ribe_18-Q3-R11-54_MAXAC.273</strain>
    </source>
</reference>
<evidence type="ECO:0000256" key="1">
    <source>
        <dbReference type="ARBA" id="ARBA00022729"/>
    </source>
</evidence>
<feature type="chain" id="PRO_5039577584" description="DUF2541 family protein" evidence="2">
    <location>
        <begin position="23"/>
        <end position="131"/>
    </location>
</feature>
<name>A0A9D7SUM7_9BACT</name>
<feature type="signal peptide" evidence="2">
    <location>
        <begin position="1"/>
        <end position="22"/>
    </location>
</feature>
<keyword evidence="1 2" id="KW-0732">Signal</keyword>
<dbReference type="Proteomes" id="UP000808337">
    <property type="component" value="Unassembled WGS sequence"/>
</dbReference>
<evidence type="ECO:0000256" key="2">
    <source>
        <dbReference type="SAM" id="SignalP"/>
    </source>
</evidence>
<accession>A0A9D7SUM7</accession>
<evidence type="ECO:0000313" key="3">
    <source>
        <dbReference type="EMBL" id="MBK9982386.1"/>
    </source>
</evidence>
<comment type="caution">
    <text evidence="3">The sequence shown here is derived from an EMBL/GenBank/DDBJ whole genome shotgun (WGS) entry which is preliminary data.</text>
</comment>
<dbReference type="Pfam" id="PF10807">
    <property type="entry name" value="DUF2541"/>
    <property type="match status" value="1"/>
</dbReference>
<evidence type="ECO:0008006" key="5">
    <source>
        <dbReference type="Google" id="ProtNLM"/>
    </source>
</evidence>
<proteinExistence type="predicted"/>
<dbReference type="AlphaFoldDB" id="A0A9D7SUM7"/>
<sequence>MKNGFALFISICMLTGISSSLAAQSWTFLGSAKVHGVGVDHDEILVTAMQGDFSAIKLFVENEGIEFERVVVHFGNGSQQELAIRDFIPAGGETRVLDLTGRDRIIHSVDFYYKSNPVTKRKGKVKLYGRR</sequence>
<evidence type="ECO:0000313" key="4">
    <source>
        <dbReference type="Proteomes" id="UP000808337"/>
    </source>
</evidence>
<dbReference type="EMBL" id="JADKGY010000006">
    <property type="protein sequence ID" value="MBK9982386.1"/>
    <property type="molecule type" value="Genomic_DNA"/>
</dbReference>
<gene>
    <name evidence="3" type="ORF">IPP15_08170</name>
</gene>
<organism evidence="3 4">
    <name type="scientific">Candidatus Opimibacter skivensis</name>
    <dbReference type="NCBI Taxonomy" id="2982028"/>
    <lineage>
        <taxon>Bacteria</taxon>
        <taxon>Pseudomonadati</taxon>
        <taxon>Bacteroidota</taxon>
        <taxon>Saprospiria</taxon>
        <taxon>Saprospirales</taxon>
        <taxon>Saprospiraceae</taxon>
        <taxon>Candidatus Opimibacter</taxon>
    </lineage>
</organism>
<protein>
    <recommendedName>
        <fullName evidence="5">DUF2541 family protein</fullName>
    </recommendedName>
</protein>